<dbReference type="Pfam" id="PF16983">
    <property type="entry name" value="MFS_MOT1"/>
    <property type="match status" value="2"/>
</dbReference>
<reference evidence="2" key="5">
    <citation type="journal article" date="2021" name="G3 (Bethesda)">
        <title>Aegilops tauschii genome assembly Aet v5.0 features greater sequence contiguity and improved annotation.</title>
        <authorList>
            <person name="Wang L."/>
            <person name="Zhu T."/>
            <person name="Rodriguez J.C."/>
            <person name="Deal K.R."/>
            <person name="Dubcovsky J."/>
            <person name="McGuire P.E."/>
            <person name="Lux T."/>
            <person name="Spannagl M."/>
            <person name="Mayer K.F.X."/>
            <person name="Baldrich P."/>
            <person name="Meyers B.C."/>
            <person name="Huo N."/>
            <person name="Gu Y.Q."/>
            <person name="Zhou H."/>
            <person name="Devos K.M."/>
            <person name="Bennetzen J.L."/>
            <person name="Unver T."/>
            <person name="Budak H."/>
            <person name="Gulick P.J."/>
            <person name="Galiba G."/>
            <person name="Kalapos B."/>
            <person name="Nelson D.R."/>
            <person name="Li P."/>
            <person name="You F.M."/>
            <person name="Luo M.C."/>
            <person name="Dvorak J."/>
        </authorList>
    </citation>
    <scope>NUCLEOTIDE SEQUENCE [LARGE SCALE GENOMIC DNA]</scope>
    <source>
        <strain evidence="2">cv. AL8/78</strain>
    </source>
</reference>
<dbReference type="AlphaFoldDB" id="A0A453D554"/>
<dbReference type="GO" id="GO:0090414">
    <property type="term" value="P:molybdate ion export from vacuole"/>
    <property type="evidence" value="ECO:0007669"/>
    <property type="project" value="EnsemblPlants"/>
</dbReference>
<feature type="transmembrane region" description="Helical" evidence="1">
    <location>
        <begin position="393"/>
        <end position="412"/>
    </location>
</feature>
<dbReference type="Proteomes" id="UP000015105">
    <property type="component" value="Chromosome 2D"/>
</dbReference>
<dbReference type="Gramene" id="AET2Gv21092500.4">
    <property type="protein sequence ID" value="AET2Gv21092500.4"/>
    <property type="gene ID" value="AET2Gv21092500"/>
</dbReference>
<keyword evidence="1" id="KW-0812">Transmembrane</keyword>
<evidence type="ECO:0000313" key="2">
    <source>
        <dbReference type="EnsemblPlants" id="AET2Gv21092500.4"/>
    </source>
</evidence>
<reference evidence="2" key="4">
    <citation type="submission" date="2019-03" db="UniProtKB">
        <authorList>
            <consortium name="EnsemblPlants"/>
        </authorList>
    </citation>
    <scope>IDENTIFICATION</scope>
</reference>
<keyword evidence="3" id="KW-1185">Reference proteome</keyword>
<dbReference type="InterPro" id="IPR031563">
    <property type="entry name" value="MOT1/MOT2"/>
</dbReference>
<accession>A0A453D554</accession>
<reference evidence="2" key="3">
    <citation type="journal article" date="2017" name="Nature">
        <title>Genome sequence of the progenitor of the wheat D genome Aegilops tauschii.</title>
        <authorList>
            <person name="Luo M.C."/>
            <person name="Gu Y.Q."/>
            <person name="Puiu D."/>
            <person name="Wang H."/>
            <person name="Twardziok S.O."/>
            <person name="Deal K.R."/>
            <person name="Huo N."/>
            <person name="Zhu T."/>
            <person name="Wang L."/>
            <person name="Wang Y."/>
            <person name="McGuire P.E."/>
            <person name="Liu S."/>
            <person name="Long H."/>
            <person name="Ramasamy R.K."/>
            <person name="Rodriguez J.C."/>
            <person name="Van S.L."/>
            <person name="Yuan L."/>
            <person name="Wang Z."/>
            <person name="Xia Z."/>
            <person name="Xiao L."/>
            <person name="Anderson O.D."/>
            <person name="Ouyang S."/>
            <person name="Liang Y."/>
            <person name="Zimin A.V."/>
            <person name="Pertea G."/>
            <person name="Qi P."/>
            <person name="Bennetzen J.L."/>
            <person name="Dai X."/>
            <person name="Dawson M.W."/>
            <person name="Muller H.G."/>
            <person name="Kugler K."/>
            <person name="Rivarola-Duarte L."/>
            <person name="Spannagl M."/>
            <person name="Mayer K.F.X."/>
            <person name="Lu F.H."/>
            <person name="Bevan M.W."/>
            <person name="Leroy P."/>
            <person name="Li P."/>
            <person name="You F.M."/>
            <person name="Sun Q."/>
            <person name="Liu Z."/>
            <person name="Lyons E."/>
            <person name="Wicker T."/>
            <person name="Salzberg S.L."/>
            <person name="Devos K.M."/>
            <person name="Dvorak J."/>
        </authorList>
    </citation>
    <scope>NUCLEOTIDE SEQUENCE [LARGE SCALE GENOMIC DNA]</scope>
    <source>
        <strain evidence="2">cv. AL8/78</strain>
    </source>
</reference>
<feature type="transmembrane region" description="Helical" evidence="1">
    <location>
        <begin position="151"/>
        <end position="170"/>
    </location>
</feature>
<feature type="transmembrane region" description="Helical" evidence="1">
    <location>
        <begin position="418"/>
        <end position="436"/>
    </location>
</feature>
<evidence type="ECO:0008006" key="4">
    <source>
        <dbReference type="Google" id="ProtNLM"/>
    </source>
</evidence>
<dbReference type="STRING" id="200361.A0A453D554"/>
<organism evidence="2 3">
    <name type="scientific">Aegilops tauschii subsp. strangulata</name>
    <name type="common">Goatgrass</name>
    <dbReference type="NCBI Taxonomy" id="200361"/>
    <lineage>
        <taxon>Eukaryota</taxon>
        <taxon>Viridiplantae</taxon>
        <taxon>Streptophyta</taxon>
        <taxon>Embryophyta</taxon>
        <taxon>Tracheophyta</taxon>
        <taxon>Spermatophyta</taxon>
        <taxon>Magnoliopsida</taxon>
        <taxon>Liliopsida</taxon>
        <taxon>Poales</taxon>
        <taxon>Poaceae</taxon>
        <taxon>BOP clade</taxon>
        <taxon>Pooideae</taxon>
        <taxon>Triticodae</taxon>
        <taxon>Triticeae</taxon>
        <taxon>Triticinae</taxon>
        <taxon>Aegilops</taxon>
    </lineage>
</organism>
<sequence>APNNNRNPDGITIYNHCKSRTPPAHFYTQPPPTAILQYSAAVVQAAMASSAGDPLLPGEPPHRRRFLPPSIRLKTSVWSELGGAVGDLGTYIPIVLALSLASHLDLGTTLIFTALYNFASGVLFGIPMPVQPMKSIAAVALSSAHLTVPQIMGAGIAVAAILLFLGATGLMTRLYRVLPLPVVRGVQLSQGLSFAFTAVKYIRYDQDFSRSSSASTSVERPLLGLDGLLLALAALLFILLATGAGDDDDSAINGADGRAATRRRSCGRVPAALIVFALGLVLCFVRDPSIFRGLRFGPAPLGLVKITWEDFKIGFWQAAVPQLPLSVLNSVIAVCKLSSDLFPEQAELSPARVSVSVGLMNLVGCWFGAMPCCHGAGGLAGQYRFGGRSGASVVFLAMGKLALGLVFGNSFVTILGEFPIGILGVMLLFSGVELAMASRDMGSKEESFVMLVCAGVSLTGSSAALGFIAGVVLHLLLRLREVDCGELVGRLRARRYRWLP</sequence>
<evidence type="ECO:0000256" key="1">
    <source>
        <dbReference type="SAM" id="Phobius"/>
    </source>
</evidence>
<dbReference type="GO" id="GO:0009705">
    <property type="term" value="C:plant-type vacuole membrane"/>
    <property type="evidence" value="ECO:0007669"/>
    <property type="project" value="EnsemblPlants"/>
</dbReference>
<evidence type="ECO:0000313" key="3">
    <source>
        <dbReference type="Proteomes" id="UP000015105"/>
    </source>
</evidence>
<protein>
    <recommendedName>
        <fullName evidence="4">SLC26A/SulP transporter domain-containing protein</fullName>
    </recommendedName>
</protein>
<proteinExistence type="predicted"/>
<feature type="transmembrane region" description="Helical" evidence="1">
    <location>
        <begin position="182"/>
        <end position="202"/>
    </location>
</feature>
<feature type="transmembrane region" description="Helical" evidence="1">
    <location>
        <begin position="448"/>
        <end position="477"/>
    </location>
</feature>
<name>A0A453D554_AEGTS</name>
<reference evidence="3" key="2">
    <citation type="journal article" date="2017" name="Nat. Plants">
        <title>The Aegilops tauschii genome reveals multiple impacts of transposons.</title>
        <authorList>
            <person name="Zhao G."/>
            <person name="Zou C."/>
            <person name="Li K."/>
            <person name="Wang K."/>
            <person name="Li T."/>
            <person name="Gao L."/>
            <person name="Zhang X."/>
            <person name="Wang H."/>
            <person name="Yang Z."/>
            <person name="Liu X."/>
            <person name="Jiang W."/>
            <person name="Mao L."/>
            <person name="Kong X."/>
            <person name="Jiao Y."/>
            <person name="Jia J."/>
        </authorList>
    </citation>
    <scope>NUCLEOTIDE SEQUENCE [LARGE SCALE GENOMIC DNA]</scope>
    <source>
        <strain evidence="3">cv. AL8/78</strain>
    </source>
</reference>
<feature type="transmembrane region" description="Helical" evidence="1">
    <location>
        <begin position="110"/>
        <end position="130"/>
    </location>
</feature>
<feature type="transmembrane region" description="Helical" evidence="1">
    <location>
        <begin position="222"/>
        <end position="241"/>
    </location>
</feature>
<feature type="transmembrane region" description="Helical" evidence="1">
    <location>
        <begin position="267"/>
        <end position="285"/>
    </location>
</feature>
<dbReference type="EnsemblPlants" id="AET2Gv21092500.4">
    <property type="protein sequence ID" value="AET2Gv21092500.4"/>
    <property type="gene ID" value="AET2Gv21092500"/>
</dbReference>
<dbReference type="PANTHER" id="PTHR31970:SF9">
    <property type="entry name" value="MOLYBDATE TRANSPORTER 2"/>
    <property type="match status" value="1"/>
</dbReference>
<keyword evidence="1" id="KW-0472">Membrane</keyword>
<feature type="transmembrane region" description="Helical" evidence="1">
    <location>
        <begin position="77"/>
        <end position="98"/>
    </location>
</feature>
<reference evidence="3" key="1">
    <citation type="journal article" date="2014" name="Science">
        <title>Ancient hybridizations among the ancestral genomes of bread wheat.</title>
        <authorList>
            <consortium name="International Wheat Genome Sequencing Consortium,"/>
            <person name="Marcussen T."/>
            <person name="Sandve S.R."/>
            <person name="Heier L."/>
            <person name="Spannagl M."/>
            <person name="Pfeifer M."/>
            <person name="Jakobsen K.S."/>
            <person name="Wulff B.B."/>
            <person name="Steuernagel B."/>
            <person name="Mayer K.F."/>
            <person name="Olsen O.A."/>
        </authorList>
    </citation>
    <scope>NUCLEOTIDE SEQUENCE [LARGE SCALE GENOMIC DNA]</scope>
    <source>
        <strain evidence="3">cv. AL8/78</strain>
    </source>
</reference>
<dbReference type="GO" id="GO:0015098">
    <property type="term" value="F:molybdate ion transmembrane transporter activity"/>
    <property type="evidence" value="ECO:0007669"/>
    <property type="project" value="EnsemblPlants"/>
</dbReference>
<keyword evidence="1" id="KW-1133">Transmembrane helix</keyword>
<dbReference type="PANTHER" id="PTHR31970">
    <property type="match status" value="1"/>
</dbReference>